<dbReference type="EMBL" id="LLXJ01000945">
    <property type="protein sequence ID" value="PKC04874.1"/>
    <property type="molecule type" value="Genomic_DNA"/>
</dbReference>
<feature type="signal peptide" evidence="1">
    <location>
        <begin position="1"/>
        <end position="21"/>
    </location>
</feature>
<reference evidence="4 5" key="1">
    <citation type="submission" date="2016-04" db="EMBL/GenBank/DDBJ databases">
        <title>Genome analyses suggest a sexual origin of heterokaryosis in a supposedly ancient asexual fungus.</title>
        <authorList>
            <person name="Ropars J."/>
            <person name="Sedzielewska K."/>
            <person name="Noel J."/>
            <person name="Charron P."/>
            <person name="Farinelli L."/>
            <person name="Marton T."/>
            <person name="Kruger M."/>
            <person name="Pelin A."/>
            <person name="Brachmann A."/>
            <person name="Corradi N."/>
        </authorList>
    </citation>
    <scope>NUCLEOTIDE SEQUENCE [LARGE SCALE GENOMIC DNA]</scope>
    <source>
        <strain evidence="2 4">A5</strain>
        <strain evidence="3 5">C2</strain>
    </source>
</reference>
<accession>A0A2N0PDG8</accession>
<dbReference type="Proteomes" id="UP000233469">
    <property type="component" value="Unassembled WGS sequence"/>
</dbReference>
<dbReference type="Proteomes" id="UP000232722">
    <property type="component" value="Unassembled WGS sequence"/>
</dbReference>
<evidence type="ECO:0000256" key="1">
    <source>
        <dbReference type="SAM" id="SignalP"/>
    </source>
</evidence>
<dbReference type="EMBL" id="LLXL01000198">
    <property type="protein sequence ID" value="PKK76188.1"/>
    <property type="molecule type" value="Genomic_DNA"/>
</dbReference>
<dbReference type="AlphaFoldDB" id="A0A2N0PDG8"/>
<evidence type="ECO:0000313" key="2">
    <source>
        <dbReference type="EMBL" id="PKC04874.1"/>
    </source>
</evidence>
<gene>
    <name evidence="2" type="ORF">RhiirA5_421657</name>
    <name evidence="3" type="ORF">RhiirC2_734936</name>
</gene>
<name>A0A2N0PDG8_9GLOM</name>
<proteinExistence type="predicted"/>
<organism evidence="2 4">
    <name type="scientific">Rhizophagus irregularis</name>
    <dbReference type="NCBI Taxonomy" id="588596"/>
    <lineage>
        <taxon>Eukaryota</taxon>
        <taxon>Fungi</taxon>
        <taxon>Fungi incertae sedis</taxon>
        <taxon>Mucoromycota</taxon>
        <taxon>Glomeromycotina</taxon>
        <taxon>Glomeromycetes</taxon>
        <taxon>Glomerales</taxon>
        <taxon>Glomeraceae</taxon>
        <taxon>Rhizophagus</taxon>
    </lineage>
</organism>
<reference evidence="3 5" key="3">
    <citation type="submission" date="2017-10" db="EMBL/GenBank/DDBJ databases">
        <title>Extensive intraspecific genome diversity in a model arbuscular mycorrhizal fungus.</title>
        <authorList>
            <person name="Chen E.C.H."/>
            <person name="Morin E."/>
            <person name="Baudet D."/>
            <person name="Noel J."/>
            <person name="Ndikumana S."/>
            <person name="Charron P."/>
            <person name="St-Onge C."/>
            <person name="Giorgi J."/>
            <person name="Grigoriev I.V."/>
            <person name="Roux C."/>
            <person name="Martin F.M."/>
            <person name="Corradi N."/>
        </authorList>
    </citation>
    <scope>NUCLEOTIDE SEQUENCE [LARGE SCALE GENOMIC DNA]</scope>
    <source>
        <strain evidence="3 5">C2</strain>
    </source>
</reference>
<dbReference type="VEuPathDB" id="FungiDB:FUN_006573"/>
<evidence type="ECO:0000313" key="3">
    <source>
        <dbReference type="EMBL" id="PKK76188.1"/>
    </source>
</evidence>
<feature type="chain" id="PRO_5014562470" evidence="1">
    <location>
        <begin position="22"/>
        <end position="58"/>
    </location>
</feature>
<reference evidence="2 4" key="2">
    <citation type="submission" date="2017-09" db="EMBL/GenBank/DDBJ databases">
        <title>Extensive intraspecific genome diversity in a model arbuscular mycorrhizal fungus.</title>
        <authorList>
            <person name="Chen E.C."/>
            <person name="Morin E."/>
            <person name="Beaudet D."/>
            <person name="Noel J."/>
            <person name="Ndikumana S."/>
            <person name="Charron P."/>
            <person name="St-Onge C."/>
            <person name="Giorgi J."/>
            <person name="Grigoriev I.V."/>
            <person name="Roux C."/>
            <person name="Martin F.M."/>
            <person name="Corradi N."/>
        </authorList>
    </citation>
    <scope>NUCLEOTIDE SEQUENCE [LARGE SCALE GENOMIC DNA]</scope>
    <source>
        <strain evidence="2 4">A5</strain>
    </source>
</reference>
<evidence type="ECO:0000313" key="4">
    <source>
        <dbReference type="Proteomes" id="UP000232722"/>
    </source>
</evidence>
<evidence type="ECO:0000313" key="5">
    <source>
        <dbReference type="Proteomes" id="UP000233469"/>
    </source>
</evidence>
<keyword evidence="1" id="KW-0732">Signal</keyword>
<comment type="caution">
    <text evidence="2">The sequence shown here is derived from an EMBL/GenBank/DDBJ whole genome shotgun (WGS) entry which is preliminary data.</text>
</comment>
<sequence>MKFLFWFIALVFIVHAMTVHASPIREVKYSELMKRCNDGGAGCGSGDGCSCDTDGVNN</sequence>
<protein>
    <submittedName>
        <fullName evidence="2">Uncharacterized protein</fullName>
    </submittedName>
</protein>